<feature type="region of interest" description="Disordered" evidence="2">
    <location>
        <begin position="463"/>
        <end position="539"/>
    </location>
</feature>
<dbReference type="Pfam" id="PF09462">
    <property type="entry name" value="Mus7"/>
    <property type="match status" value="1"/>
</dbReference>
<feature type="compositionally biased region" description="Polar residues" evidence="2">
    <location>
        <begin position="403"/>
        <end position="432"/>
    </location>
</feature>
<feature type="compositionally biased region" description="Polar residues" evidence="2">
    <location>
        <begin position="254"/>
        <end position="278"/>
    </location>
</feature>
<evidence type="ECO:0000313" key="3">
    <source>
        <dbReference type="EMBL" id="CAH7673460.1"/>
    </source>
</evidence>
<dbReference type="PANTHER" id="PTHR28122">
    <property type="entry name" value="E3 UBIQUITIN-PROTEIN LIGASE SUBSTRATE RECEPTOR MMS22"/>
    <property type="match status" value="1"/>
</dbReference>
<feature type="coiled-coil region" evidence="1">
    <location>
        <begin position="1279"/>
        <end position="1306"/>
    </location>
</feature>
<feature type="compositionally biased region" description="Polar residues" evidence="2">
    <location>
        <begin position="342"/>
        <end position="362"/>
    </location>
</feature>
<feature type="compositionally biased region" description="Pro residues" evidence="2">
    <location>
        <begin position="151"/>
        <end position="161"/>
    </location>
</feature>
<organism evidence="3 4">
    <name type="scientific">Phakopsora pachyrhizi</name>
    <name type="common">Asian soybean rust disease fungus</name>
    <dbReference type="NCBI Taxonomy" id="170000"/>
    <lineage>
        <taxon>Eukaryota</taxon>
        <taxon>Fungi</taxon>
        <taxon>Dikarya</taxon>
        <taxon>Basidiomycota</taxon>
        <taxon>Pucciniomycotina</taxon>
        <taxon>Pucciniomycetes</taxon>
        <taxon>Pucciniales</taxon>
        <taxon>Phakopsoraceae</taxon>
        <taxon>Phakopsora</taxon>
    </lineage>
</organism>
<dbReference type="PANTHER" id="PTHR28122:SF1">
    <property type="entry name" value="E3 UBIQUITIN-PROTEIN LIGASE SUBSTRATE RECEPTOR MMS22"/>
    <property type="match status" value="1"/>
</dbReference>
<dbReference type="GO" id="GO:0031297">
    <property type="term" value="P:replication fork processing"/>
    <property type="evidence" value="ECO:0007669"/>
    <property type="project" value="InterPro"/>
</dbReference>
<feature type="compositionally biased region" description="Basic residues" evidence="2">
    <location>
        <begin position="605"/>
        <end position="617"/>
    </location>
</feature>
<feature type="region of interest" description="Disordered" evidence="2">
    <location>
        <begin position="590"/>
        <end position="676"/>
    </location>
</feature>
<evidence type="ECO:0000313" key="4">
    <source>
        <dbReference type="Proteomes" id="UP001153365"/>
    </source>
</evidence>
<dbReference type="GO" id="GO:0005634">
    <property type="term" value="C:nucleus"/>
    <property type="evidence" value="ECO:0007669"/>
    <property type="project" value="InterPro"/>
</dbReference>
<sequence length="1806" mass="207156">MKTASGLFTGAWFYREKWLNMNHGVGTTTKIDATTNSAEDEDETNELRDEESFIKAEVDRLGFGGLIGRKYQRIRYFDSLLGGDQSKGSHSLLYENGVFDHQSLSPFEQEQGTRHRPGPSPLQTQSEKQASPVIEQLTALPLIPNPILAPAPAPSPIPSPKSPIKQPLFSSQRPPSRSSSLPSSLSSLPNLFSQSLNQELNNDQEPEPSYRPTGLRSRKPNQLNPYTVEAKRYAQTLIRNDWSDAVVRPKKQTDSSLQKPSSSPIPASFELSKSNSQSKLEEEDEDDNSSYLTDEILDESQIGQFAKRNYHRKRTSKGEAPRPNRPQPRILFKKATGRKSHTLQQKIGPSYSRHATLTSSSKLKNEREKAVSLSFNRGWNVINSDSENSTSKSLVPKKRPRSRSPSNIWPDLSNQRITNLSKDYDSDGSNLSGCDLDSTKTHSARSGEIYSFKKRFIQPSKFGLISRRPNPKSDQQLDLPSKNAPSKAGVVLNVDDSSSVCQDVGEDGDFGEETEEDDDEEDEEEEEEEEEDQQVIEDLRPSKLKFKLLNRMMPKVYVTKAEKDLKLMEIEKRNGKLKLTIDSDEDNLSALHCSQSPQTLSNQKTSRRQRPKPRARSRPVSSSVLDWVQSDHNQNEQFSVSSSPPETIDSMPTRSNSPRKKQRTLKGTIGPKPTSVRNDHLLWKTYESSNHGRCNNLESGDLDSFGFTNIRDFSADFGIHHLRMGCKISGQLDHPAHQLSILEIAINGAQSIPVVSKVLDSHEIWGITFSFENTQSCEEWANGLRDLIDRIQDEVMVLLSLESQSRTTGHRQSLNEIWSFLKRVMDHVLYQATKGEFVQLLMIWVKDLLNRLDDLVVDMINRVEFSQLMMFLTWGSFELVYRINIVRSRVLNQQISPDNVEVSHELGQEVLRCLIRRLLEYGPAITMSRLKSLMDSGDSNEVHDISIEIWSLLINLVLNQSLAPVASLKFLEQSNFWETLVQVARLHTRRIELPLVGRGEALSFLSMMICAISQFDSKGVVSFSDSRIDSCWSILVDSLGSLPETVFGEGYDSRSRVRRDQYIRSIFSRVLILNQRWGWKIEFDNGVIERMYKILNGNKLERLLIEANEPKRFGEVDSFPDVLKDLSKVKFSFGQGVTGFDCALKKSDTSFGIFLKALIQAQNDLAKPLSQQREKEFEKIISRCNPLRQLTFKPVGKFGTRIDRKITIQSRSSLINHSSLFLIYSILFPKTLKRQLSYLNNLYRFNNLDSIARKTHMKIWNKVSRVLKIQSESSILPVVEKIKESLKILIEEYSKLKQLEKNVRAQLKPSNLTRKEFVNGQNRANQAQTEVKEELDEIMEGVSSSIELVAGSLALAKEVIETWGRDEYLGHWLYPSEVWIDLESDENLMKENLIALEMDRMINSLLKVRIKNVDQHREEQSRIEELSSLLSKNGSRFAEQQDSIEMDEDENRVLELEELKVNSLKYENEEMKFKKLVKDKETSLKNIFETSLSRTNFNEEGFVEALMNCAFIDLIRFDGENFNTQIENKIKGLEKIIEQRGHPIEVLISYILSLLEVKEFEDHYLDFREEILRIWLRSMSSLEFKLQGPFSRRLIELESKLILNSDVDEKDSVGFIKFLPQRVCWNGSDLERSEGRYIWWNKSAEDDSKRLERQRIDFFDEMFEEISIRLNDLKGRPDKIKSFREHEKFYKRRIGELSESISNTNRKLIKSLNQPGSINNNKNSMNDMQSSSVVYNNAISRVDINSSNRISSFNDEVTTVNGAKEKSNYLEMMKVLIIEIIIRKLNPIIEVSFESLPKLRILKHIF</sequence>
<feature type="compositionally biased region" description="Acidic residues" evidence="2">
    <location>
        <begin position="504"/>
        <end position="535"/>
    </location>
</feature>
<accession>A0AAV0AV16</accession>
<evidence type="ECO:0000256" key="2">
    <source>
        <dbReference type="SAM" id="MobiDB-lite"/>
    </source>
</evidence>
<feature type="compositionally biased region" description="Polar residues" evidence="2">
    <location>
        <begin position="630"/>
        <end position="656"/>
    </location>
</feature>
<evidence type="ECO:0000256" key="1">
    <source>
        <dbReference type="SAM" id="Coils"/>
    </source>
</evidence>
<feature type="compositionally biased region" description="Basic residues" evidence="2">
    <location>
        <begin position="331"/>
        <end position="341"/>
    </location>
</feature>
<name>A0AAV0AV16_PHAPC</name>
<feature type="region of interest" description="Disordered" evidence="2">
    <location>
        <begin position="151"/>
        <end position="227"/>
    </location>
</feature>
<dbReference type="Proteomes" id="UP001153365">
    <property type="component" value="Unassembled WGS sequence"/>
</dbReference>
<feature type="region of interest" description="Disordered" evidence="2">
    <location>
        <begin position="107"/>
        <end position="130"/>
    </location>
</feature>
<protein>
    <submittedName>
        <fullName evidence="3">Mus7/MMS22 family-domain-containing protein</fullName>
    </submittedName>
</protein>
<feature type="region of interest" description="Disordered" evidence="2">
    <location>
        <begin position="385"/>
        <end position="443"/>
    </location>
</feature>
<keyword evidence="1" id="KW-0175">Coiled coil</keyword>
<feature type="compositionally biased region" description="Polar residues" evidence="2">
    <location>
        <begin position="592"/>
        <end position="604"/>
    </location>
</feature>
<feature type="compositionally biased region" description="Low complexity" evidence="2">
    <location>
        <begin position="162"/>
        <end position="198"/>
    </location>
</feature>
<feature type="region of interest" description="Disordered" evidence="2">
    <location>
        <begin position="249"/>
        <end position="367"/>
    </location>
</feature>
<comment type="caution">
    <text evidence="3">The sequence shown here is derived from an EMBL/GenBank/DDBJ whole genome shotgun (WGS) entry which is preliminary data.</text>
</comment>
<gene>
    <name evidence="3" type="ORF">PPACK8108_LOCUS8323</name>
</gene>
<dbReference type="GO" id="GO:0000724">
    <property type="term" value="P:double-strand break repair via homologous recombination"/>
    <property type="evidence" value="ECO:0007669"/>
    <property type="project" value="TreeGrafter"/>
</dbReference>
<proteinExistence type="predicted"/>
<dbReference type="GO" id="GO:0035361">
    <property type="term" value="C:Cul8-RING ubiquitin ligase complex"/>
    <property type="evidence" value="ECO:0007669"/>
    <property type="project" value="TreeGrafter"/>
</dbReference>
<dbReference type="EMBL" id="CALTRL010001708">
    <property type="protein sequence ID" value="CAH7673460.1"/>
    <property type="molecule type" value="Genomic_DNA"/>
</dbReference>
<reference evidence="3" key="1">
    <citation type="submission" date="2022-06" db="EMBL/GenBank/DDBJ databases">
        <authorList>
            <consortium name="SYNGENTA / RWTH Aachen University"/>
        </authorList>
    </citation>
    <scope>NUCLEOTIDE SEQUENCE</scope>
</reference>
<dbReference type="InterPro" id="IPR019021">
    <property type="entry name" value="Mms22"/>
</dbReference>
<keyword evidence="4" id="KW-1185">Reference proteome</keyword>